<comment type="caution">
    <text evidence="1">The sequence shown here is derived from an EMBL/GenBank/DDBJ whole genome shotgun (WGS) entry which is preliminary data.</text>
</comment>
<reference evidence="1" key="1">
    <citation type="submission" date="2022-03" db="EMBL/GenBank/DDBJ databases">
        <title>A functionally conserved STORR gene fusion in Papaver species that diverged 16.8 million years ago.</title>
        <authorList>
            <person name="Catania T."/>
        </authorList>
    </citation>
    <scope>NUCLEOTIDE SEQUENCE</scope>
    <source>
        <strain evidence="1">S-191538</strain>
    </source>
</reference>
<protein>
    <recommendedName>
        <fullName evidence="3">BED-type domain-containing protein</fullName>
    </recommendedName>
</protein>
<organism evidence="1 2">
    <name type="scientific">Papaver nudicaule</name>
    <name type="common">Iceland poppy</name>
    <dbReference type="NCBI Taxonomy" id="74823"/>
    <lineage>
        <taxon>Eukaryota</taxon>
        <taxon>Viridiplantae</taxon>
        <taxon>Streptophyta</taxon>
        <taxon>Embryophyta</taxon>
        <taxon>Tracheophyta</taxon>
        <taxon>Spermatophyta</taxon>
        <taxon>Magnoliopsida</taxon>
        <taxon>Ranunculales</taxon>
        <taxon>Papaveraceae</taxon>
        <taxon>Papaveroideae</taxon>
        <taxon>Papaver</taxon>
    </lineage>
</organism>
<keyword evidence="2" id="KW-1185">Reference proteome</keyword>
<evidence type="ECO:0008006" key="3">
    <source>
        <dbReference type="Google" id="ProtNLM"/>
    </source>
</evidence>
<dbReference type="AlphaFoldDB" id="A0AA42AZE7"/>
<sequence length="103" mass="11861">MTKLFGNIALQPRDIAWEWAESRDTANKHVVHCKLCGKKMSGGIHRFKKHIMQIKGQVTSCREATVEIMRKIGEDMALKNQSKSHKNHIDAILTEVCFLHMKF</sequence>
<proteinExistence type="predicted"/>
<name>A0AA42AZE7_PAPNU</name>
<dbReference type="EMBL" id="JAJJMA010270730">
    <property type="protein sequence ID" value="MCL7045525.1"/>
    <property type="molecule type" value="Genomic_DNA"/>
</dbReference>
<gene>
    <name evidence="1" type="ORF">MKW94_010141</name>
</gene>
<evidence type="ECO:0000313" key="1">
    <source>
        <dbReference type="EMBL" id="MCL7045525.1"/>
    </source>
</evidence>
<accession>A0AA42AZE7</accession>
<dbReference type="Proteomes" id="UP001177140">
    <property type="component" value="Unassembled WGS sequence"/>
</dbReference>
<evidence type="ECO:0000313" key="2">
    <source>
        <dbReference type="Proteomes" id="UP001177140"/>
    </source>
</evidence>